<organism evidence="1 2">
    <name type="scientific">Mycena metata</name>
    <dbReference type="NCBI Taxonomy" id="1033252"/>
    <lineage>
        <taxon>Eukaryota</taxon>
        <taxon>Fungi</taxon>
        <taxon>Dikarya</taxon>
        <taxon>Basidiomycota</taxon>
        <taxon>Agaricomycotina</taxon>
        <taxon>Agaricomycetes</taxon>
        <taxon>Agaricomycetidae</taxon>
        <taxon>Agaricales</taxon>
        <taxon>Marasmiineae</taxon>
        <taxon>Mycenaceae</taxon>
        <taxon>Mycena</taxon>
    </lineage>
</organism>
<sequence length="170" mass="18510">MPGVSVPGKLLLAQISEDLAILMLGVIGYQEPIFSMTDMKKTNTQIDAVGPGTFQVCHPSVHLRIAFHKQAAFWAFAFLVSQMTSQRSPVGSARGLGPLDHQNILRILEFFKNDHGKEVATGYPVFLPTRLPGPDLHLGLDTSLILSVNYINVLLEAIVIRFLVDSGSGV</sequence>
<reference evidence="1" key="1">
    <citation type="submission" date="2023-03" db="EMBL/GenBank/DDBJ databases">
        <title>Massive genome expansion in bonnet fungi (Mycena s.s.) driven by repeated elements and novel gene families across ecological guilds.</title>
        <authorList>
            <consortium name="Lawrence Berkeley National Laboratory"/>
            <person name="Harder C.B."/>
            <person name="Miyauchi S."/>
            <person name="Viragh M."/>
            <person name="Kuo A."/>
            <person name="Thoen E."/>
            <person name="Andreopoulos B."/>
            <person name="Lu D."/>
            <person name="Skrede I."/>
            <person name="Drula E."/>
            <person name="Henrissat B."/>
            <person name="Morin E."/>
            <person name="Kohler A."/>
            <person name="Barry K."/>
            <person name="LaButti K."/>
            <person name="Morin E."/>
            <person name="Salamov A."/>
            <person name="Lipzen A."/>
            <person name="Mereny Z."/>
            <person name="Hegedus B."/>
            <person name="Baldrian P."/>
            <person name="Stursova M."/>
            <person name="Weitz H."/>
            <person name="Taylor A."/>
            <person name="Grigoriev I.V."/>
            <person name="Nagy L.G."/>
            <person name="Martin F."/>
            <person name="Kauserud H."/>
        </authorList>
    </citation>
    <scope>NUCLEOTIDE SEQUENCE</scope>
    <source>
        <strain evidence="1">CBHHK182m</strain>
    </source>
</reference>
<name>A0AAD7HXC9_9AGAR</name>
<protein>
    <submittedName>
        <fullName evidence="1">Uncharacterized protein</fullName>
    </submittedName>
</protein>
<dbReference type="Proteomes" id="UP001215598">
    <property type="component" value="Unassembled WGS sequence"/>
</dbReference>
<gene>
    <name evidence="1" type="ORF">B0H16DRAFT_1469548</name>
</gene>
<evidence type="ECO:0000313" key="1">
    <source>
        <dbReference type="EMBL" id="KAJ7730577.1"/>
    </source>
</evidence>
<dbReference type="EMBL" id="JARKIB010000158">
    <property type="protein sequence ID" value="KAJ7730577.1"/>
    <property type="molecule type" value="Genomic_DNA"/>
</dbReference>
<keyword evidence="2" id="KW-1185">Reference proteome</keyword>
<dbReference type="AlphaFoldDB" id="A0AAD7HXC9"/>
<comment type="caution">
    <text evidence="1">The sequence shown here is derived from an EMBL/GenBank/DDBJ whole genome shotgun (WGS) entry which is preliminary data.</text>
</comment>
<accession>A0AAD7HXC9</accession>
<proteinExistence type="predicted"/>
<evidence type="ECO:0000313" key="2">
    <source>
        <dbReference type="Proteomes" id="UP001215598"/>
    </source>
</evidence>